<evidence type="ECO:0000313" key="2">
    <source>
        <dbReference type="Proteomes" id="UP001456224"/>
    </source>
</evidence>
<keyword evidence="2" id="KW-1185">Reference proteome</keyword>
<proteinExistence type="predicted"/>
<sequence length="165" mass="17487">MPKVEVIRPWNGVQRGQVLVLKEIPAALRANVREIVDQAAAAGPVEIDIQRHIDEAVRQALDGTRSDINRMLDNARREADAIVVAAHEEAGRIRAAAQAAAAPAGQLTPATPGAVAGAGLPDKERKALITARLKELKVDHDGRKSADELAALLPPDELAALFPGE</sequence>
<accession>A0ABZ2S8Y7</accession>
<dbReference type="Proteomes" id="UP001456224">
    <property type="component" value="Chromosome"/>
</dbReference>
<gene>
    <name evidence="1" type="ORF">WHX56_14170</name>
</gene>
<reference evidence="1 2" key="1">
    <citation type="submission" date="2024-03" db="EMBL/GenBank/DDBJ databases">
        <title>Reference genomes for the five species model microbial community.</title>
        <authorList>
            <person name="Padfield D."/>
        </authorList>
    </citation>
    <scope>NUCLEOTIDE SEQUENCE [LARGE SCALE GENOMIC DNA]</scope>
    <source>
        <strain evidence="1 2">AB1</strain>
    </source>
</reference>
<evidence type="ECO:0000313" key="1">
    <source>
        <dbReference type="EMBL" id="WXR76591.1"/>
    </source>
</evidence>
<dbReference type="RefSeq" id="WP_338881565.1">
    <property type="nucleotide sequence ID" value="NZ_CP148753.1"/>
</dbReference>
<name>A0ABZ2S8Y7_9BURK</name>
<dbReference type="EMBL" id="CP148753">
    <property type="protein sequence ID" value="WXR76591.1"/>
    <property type="molecule type" value="Genomic_DNA"/>
</dbReference>
<organism evidence="1 2">
    <name type="scientific">Achromobacter veterisilvae</name>
    <dbReference type="NCBI Taxonomy" id="2069367"/>
    <lineage>
        <taxon>Bacteria</taxon>
        <taxon>Pseudomonadati</taxon>
        <taxon>Pseudomonadota</taxon>
        <taxon>Betaproteobacteria</taxon>
        <taxon>Burkholderiales</taxon>
        <taxon>Alcaligenaceae</taxon>
        <taxon>Achromobacter</taxon>
    </lineage>
</organism>
<protein>
    <submittedName>
        <fullName evidence="1">Uncharacterized protein</fullName>
    </submittedName>
</protein>